<comment type="subcellular location">
    <subcellularLocation>
        <location evidence="1">Cell membrane</location>
        <topology evidence="1">Multi-pass membrane protein</topology>
    </subcellularLocation>
</comment>
<evidence type="ECO:0000256" key="4">
    <source>
        <dbReference type="ARBA" id="ARBA00022475"/>
    </source>
</evidence>
<evidence type="ECO:0000313" key="10">
    <source>
        <dbReference type="Proteomes" id="UP001250656"/>
    </source>
</evidence>
<evidence type="ECO:0000256" key="3">
    <source>
        <dbReference type="ARBA" id="ARBA00022448"/>
    </source>
</evidence>
<sequence length="343" mass="37963">MKDKKIHIDGNKLLSTLALVVGIMALMHFGSPLLLPLTVAVMLASLLNGPTERFKKWGIPGWAAITLSILLSIVIFLLLSWLISTQFGNMIDQWETIKEKASQRLEGITQWLNDNLNVDYKQYVRSNIDFMGKLETLLSMFASSLSTVLSQSFIILIYVILLLMQKSLFVRFFKRLASNESAMGNILEESSDVITNYLAGKGKMMVFLFIIYFIGFKVGGVPFALFLALFATLFSIIPYVGNIIGGGIAIILSYLYSGATPALIVIGVIAAAQVIENYVLTPWIIGDEIDLNPFVTIFGVILLSWIWGLVGAIIALPVVGVLKVIFEHTQGMEAYALLLRKKE</sequence>
<name>A0ABU3L1A9_9FLAO</name>
<evidence type="ECO:0000256" key="8">
    <source>
        <dbReference type="SAM" id="Phobius"/>
    </source>
</evidence>
<keyword evidence="3" id="KW-0813">Transport</keyword>
<feature type="transmembrane region" description="Helical" evidence="8">
    <location>
        <begin position="297"/>
        <end position="322"/>
    </location>
</feature>
<dbReference type="PANTHER" id="PTHR21716">
    <property type="entry name" value="TRANSMEMBRANE PROTEIN"/>
    <property type="match status" value="1"/>
</dbReference>
<feature type="transmembrane region" description="Helical" evidence="8">
    <location>
        <begin position="140"/>
        <end position="164"/>
    </location>
</feature>
<dbReference type="PANTHER" id="PTHR21716:SF53">
    <property type="entry name" value="PERMEASE PERM-RELATED"/>
    <property type="match status" value="1"/>
</dbReference>
<feature type="transmembrane region" description="Helical" evidence="8">
    <location>
        <begin position="236"/>
        <end position="256"/>
    </location>
</feature>
<evidence type="ECO:0000256" key="6">
    <source>
        <dbReference type="ARBA" id="ARBA00022989"/>
    </source>
</evidence>
<evidence type="ECO:0000256" key="1">
    <source>
        <dbReference type="ARBA" id="ARBA00004651"/>
    </source>
</evidence>
<keyword evidence="4" id="KW-1003">Cell membrane</keyword>
<reference evidence="9 10" key="1">
    <citation type="submission" date="2023-09" db="EMBL/GenBank/DDBJ databases">
        <title>Novel taxa isolated from Blanes Bay.</title>
        <authorList>
            <person name="Rey-Velasco X."/>
            <person name="Lucena T."/>
        </authorList>
    </citation>
    <scope>NUCLEOTIDE SEQUENCE [LARGE SCALE GENOMIC DNA]</scope>
    <source>
        <strain evidence="9 10">S334</strain>
    </source>
</reference>
<keyword evidence="7 8" id="KW-0472">Membrane</keyword>
<protein>
    <submittedName>
        <fullName evidence="9">AI-2E family transporter</fullName>
    </submittedName>
</protein>
<evidence type="ECO:0000256" key="7">
    <source>
        <dbReference type="ARBA" id="ARBA00023136"/>
    </source>
</evidence>
<dbReference type="Proteomes" id="UP001250656">
    <property type="component" value="Unassembled WGS sequence"/>
</dbReference>
<comment type="similarity">
    <text evidence="2">Belongs to the autoinducer-2 exporter (AI-2E) (TC 2.A.86) family.</text>
</comment>
<accession>A0ABU3L1A9</accession>
<comment type="caution">
    <text evidence="9">The sequence shown here is derived from an EMBL/GenBank/DDBJ whole genome shotgun (WGS) entry which is preliminary data.</text>
</comment>
<dbReference type="RefSeq" id="WP_314012457.1">
    <property type="nucleotide sequence ID" value="NZ_JAVTTP010000001.1"/>
</dbReference>
<evidence type="ECO:0000256" key="5">
    <source>
        <dbReference type="ARBA" id="ARBA00022692"/>
    </source>
</evidence>
<organism evidence="9 10">
    <name type="scientific">Pricia mediterranea</name>
    <dbReference type="NCBI Taxonomy" id="3076079"/>
    <lineage>
        <taxon>Bacteria</taxon>
        <taxon>Pseudomonadati</taxon>
        <taxon>Bacteroidota</taxon>
        <taxon>Flavobacteriia</taxon>
        <taxon>Flavobacteriales</taxon>
        <taxon>Flavobacteriaceae</taxon>
        <taxon>Pricia</taxon>
    </lineage>
</organism>
<proteinExistence type="inferred from homology"/>
<dbReference type="Pfam" id="PF01594">
    <property type="entry name" value="AI-2E_transport"/>
    <property type="match status" value="1"/>
</dbReference>
<dbReference type="EMBL" id="JAVTTP010000001">
    <property type="protein sequence ID" value="MDT7827510.1"/>
    <property type="molecule type" value="Genomic_DNA"/>
</dbReference>
<evidence type="ECO:0000313" key="9">
    <source>
        <dbReference type="EMBL" id="MDT7827510.1"/>
    </source>
</evidence>
<gene>
    <name evidence="9" type="ORF">RQM65_02380</name>
</gene>
<feature type="transmembrane region" description="Helical" evidence="8">
    <location>
        <begin position="62"/>
        <end position="83"/>
    </location>
</feature>
<feature type="transmembrane region" description="Helical" evidence="8">
    <location>
        <begin position="263"/>
        <end position="285"/>
    </location>
</feature>
<evidence type="ECO:0000256" key="2">
    <source>
        <dbReference type="ARBA" id="ARBA00009773"/>
    </source>
</evidence>
<feature type="transmembrane region" description="Helical" evidence="8">
    <location>
        <begin position="206"/>
        <end position="230"/>
    </location>
</feature>
<dbReference type="InterPro" id="IPR002549">
    <property type="entry name" value="AI-2E-like"/>
</dbReference>
<feature type="transmembrane region" description="Helical" evidence="8">
    <location>
        <begin position="12"/>
        <end position="27"/>
    </location>
</feature>
<keyword evidence="5 8" id="KW-0812">Transmembrane</keyword>
<keyword evidence="10" id="KW-1185">Reference proteome</keyword>
<keyword evidence="6 8" id="KW-1133">Transmembrane helix</keyword>